<feature type="transmembrane region" description="Helical" evidence="1">
    <location>
        <begin position="193"/>
        <end position="211"/>
    </location>
</feature>
<keyword evidence="1" id="KW-0812">Transmembrane</keyword>
<feature type="transmembrane region" description="Helical" evidence="1">
    <location>
        <begin position="317"/>
        <end position="345"/>
    </location>
</feature>
<organism evidence="2 3">
    <name type="scientific">Kribbella koreensis</name>
    <dbReference type="NCBI Taxonomy" id="57909"/>
    <lineage>
        <taxon>Bacteria</taxon>
        <taxon>Bacillati</taxon>
        <taxon>Actinomycetota</taxon>
        <taxon>Actinomycetes</taxon>
        <taxon>Propionibacteriales</taxon>
        <taxon>Kribbellaceae</taxon>
        <taxon>Kribbella</taxon>
    </lineage>
</organism>
<evidence type="ECO:0000313" key="2">
    <source>
        <dbReference type="EMBL" id="GAA0950365.1"/>
    </source>
</evidence>
<dbReference type="Proteomes" id="UP001500542">
    <property type="component" value="Unassembled WGS sequence"/>
</dbReference>
<feature type="transmembrane region" description="Helical" evidence="1">
    <location>
        <begin position="412"/>
        <end position="433"/>
    </location>
</feature>
<feature type="transmembrane region" description="Helical" evidence="1">
    <location>
        <begin position="217"/>
        <end position="239"/>
    </location>
</feature>
<evidence type="ECO:0000256" key="1">
    <source>
        <dbReference type="SAM" id="Phobius"/>
    </source>
</evidence>
<sequence length="456" mass="47298">MKLSAAIQLSRSRTPADRSRIRLTTVAVGLSGALVIGALRIGRLGPGDLPKSTYSNYLAEEGLRPGVITVFVILAVLAAGLAGQSLRIGVAARERRLTAVRLAGGTPRQIKQLGAADAALAGLAGGLLAAPIYLALSLVFAALPRMARLLPGADLFDLPAWLACVLFTTAVGAMIGWSLTINRSPAEPMSYPNGLRLAIALTTILLALLLIAGPFGIGYALVLLVLPVFALLGGSRMTVGIGRRLIRSAAPLNVLAGARLIADSRPTGRMSTLLGCCGLVVGFLASNILDLIVRPIPPDENLRQNLGRVPVESTNEGFYLTGFAFATVGLGLIVATAFVVLLVGVTDQLVDHRRQLACLTAFGVDARFLRQVLERQLAVAACPALAVGLFFGFVMGPAISFQGLSRGGFGPLLLVLSGLLLAAVGAGLGLLGAHLAGYVLRNHVQDALAPENLRAA</sequence>
<evidence type="ECO:0000313" key="3">
    <source>
        <dbReference type="Proteomes" id="UP001500542"/>
    </source>
</evidence>
<evidence type="ECO:0008006" key="4">
    <source>
        <dbReference type="Google" id="ProtNLM"/>
    </source>
</evidence>
<gene>
    <name evidence="2" type="ORF">GCM10009554_50180</name>
</gene>
<reference evidence="2 3" key="1">
    <citation type="journal article" date="2019" name="Int. J. Syst. Evol. Microbiol.">
        <title>The Global Catalogue of Microorganisms (GCM) 10K type strain sequencing project: providing services to taxonomists for standard genome sequencing and annotation.</title>
        <authorList>
            <consortium name="The Broad Institute Genomics Platform"/>
            <consortium name="The Broad Institute Genome Sequencing Center for Infectious Disease"/>
            <person name="Wu L."/>
            <person name="Ma J."/>
        </authorList>
    </citation>
    <scope>NUCLEOTIDE SEQUENCE [LARGE SCALE GENOMIC DNA]</scope>
    <source>
        <strain evidence="2 3">JCM 10977</strain>
    </source>
</reference>
<feature type="transmembrane region" description="Helical" evidence="1">
    <location>
        <begin position="21"/>
        <end position="42"/>
    </location>
</feature>
<feature type="transmembrane region" description="Helical" evidence="1">
    <location>
        <begin position="377"/>
        <end position="400"/>
    </location>
</feature>
<feature type="transmembrane region" description="Helical" evidence="1">
    <location>
        <begin position="160"/>
        <end position="181"/>
    </location>
</feature>
<protein>
    <recommendedName>
        <fullName evidence="4">FtsX-like permease family protein</fullName>
    </recommendedName>
</protein>
<proteinExistence type="predicted"/>
<feature type="transmembrane region" description="Helical" evidence="1">
    <location>
        <begin position="62"/>
        <end position="86"/>
    </location>
</feature>
<name>A0ABN1R2R1_9ACTN</name>
<keyword evidence="3" id="KW-1185">Reference proteome</keyword>
<feature type="transmembrane region" description="Helical" evidence="1">
    <location>
        <begin position="118"/>
        <end position="140"/>
    </location>
</feature>
<comment type="caution">
    <text evidence="2">The sequence shown here is derived from an EMBL/GenBank/DDBJ whole genome shotgun (WGS) entry which is preliminary data.</text>
</comment>
<dbReference type="EMBL" id="BAAAHK010000013">
    <property type="protein sequence ID" value="GAA0950365.1"/>
    <property type="molecule type" value="Genomic_DNA"/>
</dbReference>
<accession>A0ABN1R2R1</accession>
<keyword evidence="1" id="KW-1133">Transmembrane helix</keyword>
<dbReference type="RefSeq" id="WP_343974820.1">
    <property type="nucleotide sequence ID" value="NZ_BAAAHK010000013.1"/>
</dbReference>
<feature type="transmembrane region" description="Helical" evidence="1">
    <location>
        <begin position="273"/>
        <end position="297"/>
    </location>
</feature>
<keyword evidence="1" id="KW-0472">Membrane</keyword>